<gene>
    <name evidence="6" type="ORF">CA13_11920</name>
</gene>
<dbReference type="GO" id="GO:0046872">
    <property type="term" value="F:metal ion binding"/>
    <property type="evidence" value="ECO:0007669"/>
    <property type="project" value="UniProtKB-KW"/>
</dbReference>
<dbReference type="InterPro" id="IPR036909">
    <property type="entry name" value="Cyt_c-like_dom_sf"/>
</dbReference>
<dbReference type="Gene3D" id="3.40.50.880">
    <property type="match status" value="1"/>
</dbReference>
<dbReference type="Proteomes" id="UP000315010">
    <property type="component" value="Unassembled WGS sequence"/>
</dbReference>
<dbReference type="Gene3D" id="1.10.760.10">
    <property type="entry name" value="Cytochrome c-like domain"/>
    <property type="match status" value="1"/>
</dbReference>
<proteinExistence type="predicted"/>
<dbReference type="Gene3D" id="2.120.10.30">
    <property type="entry name" value="TolB, C-terminal domain"/>
    <property type="match status" value="1"/>
</dbReference>
<dbReference type="InterPro" id="IPR029062">
    <property type="entry name" value="Class_I_gatase-like"/>
</dbReference>
<dbReference type="SUPFAM" id="SSF52317">
    <property type="entry name" value="Class I glutamine amidotransferase-like"/>
    <property type="match status" value="1"/>
</dbReference>
<evidence type="ECO:0000259" key="5">
    <source>
        <dbReference type="PROSITE" id="PS51007"/>
    </source>
</evidence>
<dbReference type="RefSeq" id="WP_146394930.1">
    <property type="nucleotide sequence ID" value="NZ_SJPJ01000001.1"/>
</dbReference>
<dbReference type="OrthoDB" id="230287at2"/>
<dbReference type="GO" id="GO:0020037">
    <property type="term" value="F:heme binding"/>
    <property type="evidence" value="ECO:0007669"/>
    <property type="project" value="InterPro"/>
</dbReference>
<feature type="domain" description="Cytochrome c" evidence="5">
    <location>
        <begin position="1163"/>
        <end position="1296"/>
    </location>
</feature>
<keyword evidence="7" id="KW-1185">Reference proteome</keyword>
<evidence type="ECO:0000256" key="1">
    <source>
        <dbReference type="ARBA" id="ARBA00022617"/>
    </source>
</evidence>
<dbReference type="GO" id="GO:0009055">
    <property type="term" value="F:electron transfer activity"/>
    <property type="evidence" value="ECO:0007669"/>
    <property type="project" value="InterPro"/>
</dbReference>
<dbReference type="Pfam" id="PF06283">
    <property type="entry name" value="ThuA"/>
    <property type="match status" value="1"/>
</dbReference>
<dbReference type="SUPFAM" id="SSF63829">
    <property type="entry name" value="Calcium-dependent phosphotriesterase"/>
    <property type="match status" value="1"/>
</dbReference>
<dbReference type="InterPro" id="IPR013427">
    <property type="entry name" value="Haem-bd_dom_put"/>
</dbReference>
<dbReference type="NCBIfam" id="TIGR02604">
    <property type="entry name" value="Piru_Ver_Nterm"/>
    <property type="match status" value="1"/>
</dbReference>
<dbReference type="InterPro" id="IPR013428">
    <property type="entry name" value="Membrane-bound_put_N"/>
</dbReference>
<comment type="caution">
    <text evidence="6">The sequence shown here is derived from an EMBL/GenBank/DDBJ whole genome shotgun (WGS) entry which is preliminary data.</text>
</comment>
<dbReference type="NCBIfam" id="TIGR02603">
    <property type="entry name" value="CxxCH_TIGR02603"/>
    <property type="match status" value="1"/>
</dbReference>
<evidence type="ECO:0000313" key="6">
    <source>
        <dbReference type="EMBL" id="TWT79785.1"/>
    </source>
</evidence>
<keyword evidence="3 4" id="KW-0408">Iron</keyword>
<dbReference type="InterPro" id="IPR029010">
    <property type="entry name" value="ThuA-like"/>
</dbReference>
<dbReference type="InterPro" id="IPR016024">
    <property type="entry name" value="ARM-type_fold"/>
</dbReference>
<evidence type="ECO:0000256" key="2">
    <source>
        <dbReference type="ARBA" id="ARBA00022723"/>
    </source>
</evidence>
<evidence type="ECO:0000256" key="4">
    <source>
        <dbReference type="PROSITE-ProRule" id="PRU00433"/>
    </source>
</evidence>
<dbReference type="SUPFAM" id="SSF48371">
    <property type="entry name" value="ARM repeat"/>
    <property type="match status" value="2"/>
</dbReference>
<protein>
    <submittedName>
        <fullName evidence="6">Trehalose utilization</fullName>
    </submittedName>
</protein>
<dbReference type="InterPro" id="IPR011042">
    <property type="entry name" value="6-blade_b-propeller_TolB-like"/>
</dbReference>
<accession>A0A5C5YXM1</accession>
<reference evidence="6 7" key="1">
    <citation type="submission" date="2019-02" db="EMBL/GenBank/DDBJ databases">
        <title>Deep-cultivation of Planctomycetes and their phenomic and genomic characterization uncovers novel biology.</title>
        <authorList>
            <person name="Wiegand S."/>
            <person name="Jogler M."/>
            <person name="Boedeker C."/>
            <person name="Pinto D."/>
            <person name="Vollmers J."/>
            <person name="Rivas-Marin E."/>
            <person name="Kohn T."/>
            <person name="Peeters S.H."/>
            <person name="Heuer A."/>
            <person name="Rast P."/>
            <person name="Oberbeckmann S."/>
            <person name="Bunk B."/>
            <person name="Jeske O."/>
            <person name="Meyerdierks A."/>
            <person name="Storesund J.E."/>
            <person name="Kallscheuer N."/>
            <person name="Luecker S."/>
            <person name="Lage O.M."/>
            <person name="Pohl T."/>
            <person name="Merkel B.J."/>
            <person name="Hornburger P."/>
            <person name="Mueller R.-W."/>
            <person name="Bruemmer F."/>
            <person name="Labrenz M."/>
            <person name="Spormann A.M."/>
            <person name="Op Den Camp H."/>
            <person name="Overmann J."/>
            <person name="Amann R."/>
            <person name="Jetten M.S.M."/>
            <person name="Mascher T."/>
            <person name="Medema M.H."/>
            <person name="Devos D.P."/>
            <person name="Kaster A.-K."/>
            <person name="Ovreas L."/>
            <person name="Rohde M."/>
            <person name="Galperin M.Y."/>
            <person name="Jogler C."/>
        </authorList>
    </citation>
    <scope>NUCLEOTIDE SEQUENCE [LARGE SCALE GENOMIC DNA]</scope>
    <source>
        <strain evidence="6 7">CA13</strain>
    </source>
</reference>
<dbReference type="Gene3D" id="1.25.10.10">
    <property type="entry name" value="Leucine-rich Repeat Variant"/>
    <property type="match status" value="1"/>
</dbReference>
<dbReference type="EMBL" id="SJPJ01000001">
    <property type="protein sequence ID" value="TWT79785.1"/>
    <property type="molecule type" value="Genomic_DNA"/>
</dbReference>
<name>A0A5C5YXM1_9BACT</name>
<dbReference type="InterPro" id="IPR011989">
    <property type="entry name" value="ARM-like"/>
</dbReference>
<evidence type="ECO:0000313" key="7">
    <source>
        <dbReference type="Proteomes" id="UP000315010"/>
    </source>
</evidence>
<sequence length="1489" mass="164518">MNSTPIASRIRSLFREFVFGALAFVLFGASSGFFSCVMAEGLEVLFLGDPGRSHQPESRFGELRSVLSGRGIELTYTERVADLNPGTLAQYDVFLLYADIDEISPDQLSALLGYVAGGGGFVPLHCASACFRNAPPFGALVGAEFVRHDSGVFRALIDKPDHEVMKGYAGFESWDETYVHDQFNEKNRTILEYRVDQEGREPWTWIRTHGKGRVFYTASGHDQRTWTHPGFQNLVERGIRWAAGEDPQDAGVYVADAPFPIPEMNSLANDLKPFEYVDVGRELPVYNSASEFASLDERQSTMQQALPAEESIKHLVVPKGFHVELFASEPDLHGKPICMAWDASGRLWVAETEDYPNELHEDGFGNDRIRICEDTDKDGRADKFTLFADNLSIPSAIAFSRGGAIVQNGTQTLFLQDTNGDGRADVRSVLVSNWNMEDTHAGVSNFQYGHDNWIWGTQGYNYSQPIANGEPQESFRMGFFRMRPDGSEIEFIRSTNNNTWGLGFSEEGLVFGSTANGNPSVYMPIANRYYERVRGWMPSLTLSSIADTSDFSPITDKVRQVDWQGGYTSATGHALYTARAYPEEYWNRVAFVNGPTGHLSGAFVLKQRGSDFRSTNPFNLLASDDEWTSPTMAEVGPDGQVWVIDWYNYILQHNRAAEGFEEGKGRAYETTLRDKELARIYRVVADPLHAPNRINDSSKVPDLERATVKQRVASLAHPTMLVRKHAQRLLVERGVRDITDSLIDLVDNHTTDAIGLNVGAIHALWTLHGLGLLDGSHDASNRAVYRALKHPSAGVRRVAAQVLPTRTQSVAEIFNSNLLRDPNRVVRLAALLALSDLASSEATKAADGRMARDRAGEELMGMMLSHTDMTDRWIPDALTSAAAQYSSSVLRSLANQTKLPEAALEIIRRVAEHHAHGDDANDQALLLANLNAVDPPILSAVIDGFLAASGHESAVKLDVMTDVKLLSILDRIPAGSRGGLIKLATGWGSNKFSRYGQELIDGMLRTVHDQTMPDEQRIAAAVKAIDFVSSDREVVVSLLDEVTPRTSPSVAIGLINALEGCRWDGLGDELIGRLGALTPSVKQAAFSLMLKRPPLTMVMLRAAIEGDILLDTLTLEQQQALIAHPDETIRQLAERLLNLEGTLPTYDRKIVLDRYQMSTQHSGDRMKGQRVFMDECAKCHVHGELGVRIGPDLTGMALSPKSELLIHILDPSRTVEGNFRTYTVLTDDGMVLTGMLQSESKTAIELVDSAGVKQNVLREGIEEWVMSPKSLMPEGYEGSISVDGMTDLLEFLTFKSRYVPISIGRYANAISTKGLFHDDGPDRFVFPDWGPKQFNGVPFQLADPHGESRPNLILLHSPNGPLASRMPKEVSLPCNAGAKAIHLLSGVAGWGYPFDTEPTVSMIVRFRYADGRSEDHELLNGVHFADYVRRNDVPESEFAFGFPQGQQLRYLKIEPKRSEKIETIDFIKGTDQSAPVVMAVTIEPSSSSP</sequence>
<dbReference type="PANTHER" id="PTHR33546:SF1">
    <property type="entry name" value="LARGE, MULTIFUNCTIONAL SECRETED PROTEIN"/>
    <property type="match status" value="1"/>
</dbReference>
<organism evidence="6 7">
    <name type="scientific">Novipirellula herctigrandis</name>
    <dbReference type="NCBI Taxonomy" id="2527986"/>
    <lineage>
        <taxon>Bacteria</taxon>
        <taxon>Pseudomonadati</taxon>
        <taxon>Planctomycetota</taxon>
        <taxon>Planctomycetia</taxon>
        <taxon>Pirellulales</taxon>
        <taxon>Pirellulaceae</taxon>
        <taxon>Novipirellula</taxon>
    </lineage>
</organism>
<dbReference type="SUPFAM" id="SSF46626">
    <property type="entry name" value="Cytochrome c"/>
    <property type="match status" value="1"/>
</dbReference>
<keyword evidence="2 4" id="KW-0479">Metal-binding</keyword>
<dbReference type="PROSITE" id="PS51007">
    <property type="entry name" value="CYTC"/>
    <property type="match status" value="1"/>
</dbReference>
<dbReference type="Pfam" id="PF23500">
    <property type="entry name" value="DUF7133"/>
    <property type="match status" value="1"/>
</dbReference>
<evidence type="ECO:0000256" key="3">
    <source>
        <dbReference type="ARBA" id="ARBA00023004"/>
    </source>
</evidence>
<dbReference type="InterPro" id="IPR009056">
    <property type="entry name" value="Cyt_c-like_dom"/>
</dbReference>
<dbReference type="InterPro" id="IPR055557">
    <property type="entry name" value="DUF7133"/>
</dbReference>
<keyword evidence="1 4" id="KW-0349">Heme</keyword>
<dbReference type="PANTHER" id="PTHR33546">
    <property type="entry name" value="LARGE, MULTIFUNCTIONAL SECRETED PROTEIN-RELATED"/>
    <property type="match status" value="1"/>
</dbReference>